<feature type="non-terminal residue" evidence="2">
    <location>
        <position position="395"/>
    </location>
</feature>
<gene>
    <name evidence="2" type="ORF">OU798_18310</name>
</gene>
<evidence type="ECO:0000313" key="3">
    <source>
        <dbReference type="Proteomes" id="UP001145087"/>
    </source>
</evidence>
<dbReference type="Pfam" id="PF13701">
    <property type="entry name" value="DDE_Tnp_1_4"/>
    <property type="match status" value="1"/>
</dbReference>
<dbReference type="RefSeq" id="WP_343334639.1">
    <property type="nucleotide sequence ID" value="NZ_JAPOHD010000041.1"/>
</dbReference>
<feature type="domain" description="Transposase DDE" evidence="1">
    <location>
        <begin position="136"/>
        <end position="389"/>
    </location>
</feature>
<name>A0A9X3F885_9BACT</name>
<keyword evidence="3" id="KW-1185">Reference proteome</keyword>
<evidence type="ECO:0000313" key="2">
    <source>
        <dbReference type="EMBL" id="MCY1722313.1"/>
    </source>
</evidence>
<comment type="caution">
    <text evidence="2">The sequence shown here is derived from an EMBL/GenBank/DDBJ whole genome shotgun (WGS) entry which is preliminary data.</text>
</comment>
<reference evidence="2" key="1">
    <citation type="submission" date="2022-11" db="EMBL/GenBank/DDBJ databases">
        <title>Marilongibacter aestuarii gen. nov., sp. nov., isolated from tidal flat sediment.</title>
        <authorList>
            <person name="Jiayan W."/>
        </authorList>
    </citation>
    <scope>NUCLEOTIDE SEQUENCE</scope>
    <source>
        <strain evidence="2">Z1-6</strain>
    </source>
</reference>
<protein>
    <submittedName>
        <fullName evidence="2">Transposase</fullName>
    </submittedName>
</protein>
<dbReference type="EMBL" id="JAPOHD010000041">
    <property type="protein sequence ID" value="MCY1722313.1"/>
    <property type="molecule type" value="Genomic_DNA"/>
</dbReference>
<dbReference type="AlphaFoldDB" id="A0A9X3F885"/>
<dbReference type="Proteomes" id="UP001145087">
    <property type="component" value="Unassembled WGS sequence"/>
</dbReference>
<organism evidence="2 3">
    <name type="scientific">Draconibacterium aestuarii</name>
    <dbReference type="NCBI Taxonomy" id="2998507"/>
    <lineage>
        <taxon>Bacteria</taxon>
        <taxon>Pseudomonadati</taxon>
        <taxon>Bacteroidota</taxon>
        <taxon>Bacteroidia</taxon>
        <taxon>Marinilabiliales</taxon>
        <taxon>Prolixibacteraceae</taxon>
        <taxon>Draconibacterium</taxon>
    </lineage>
</organism>
<dbReference type="InterPro" id="IPR025668">
    <property type="entry name" value="Tnp_DDE_dom"/>
</dbReference>
<sequence length="395" mass="45085">MKIVNSVPVSSFGGLNFVLNEFERIGLGRFINSELPELPPQSIYSWKDVMYSFWSLFFCGGDCAEDLSGNFKASFNANPFVKIPSPDRVLNRMKGLAEPMQLFDTVRGQKLHEFSINNLLTGINLSLIKKLKLLDQNDLTLDYDNTIIFSEKADSKMTYKKDYGYCPGVGLIGETVVYVENRNGNSDAQTLQDETLERMFNALGAAKIKINRFRADGASYQLKTLSVACRYADLIYIRARKDQAVMKAIASITEWEQVETKNGIEYYGSVEFVPFKKRAREHKLQHLLKPYRLVVTKTKNSDGQLDLFTGEACKYAVIVTNDYEMSNIEIVQFYNQRGAAEKEFDVLKNDFGWDNMPFSRLEQNSVYLIICAMCRNLYSYIIKLFSKKTTILSPS</sequence>
<accession>A0A9X3F885</accession>
<proteinExistence type="predicted"/>
<evidence type="ECO:0000259" key="1">
    <source>
        <dbReference type="Pfam" id="PF13701"/>
    </source>
</evidence>